<keyword evidence="3" id="KW-1185">Reference proteome</keyword>
<dbReference type="AlphaFoldDB" id="A0A1Y6F6R6"/>
<dbReference type="Proteomes" id="UP000194420">
    <property type="component" value="Unassembled WGS sequence"/>
</dbReference>
<proteinExistence type="predicted"/>
<organism evidence="2 3">
    <name type="scientific">Altererythrobacter xiamenensis</name>
    <dbReference type="NCBI Taxonomy" id="1316679"/>
    <lineage>
        <taxon>Bacteria</taxon>
        <taxon>Pseudomonadati</taxon>
        <taxon>Pseudomonadota</taxon>
        <taxon>Alphaproteobacteria</taxon>
        <taxon>Sphingomonadales</taxon>
        <taxon>Erythrobacteraceae</taxon>
        <taxon>Altererythrobacter</taxon>
    </lineage>
</organism>
<evidence type="ECO:0000256" key="1">
    <source>
        <dbReference type="SAM" id="SignalP"/>
    </source>
</evidence>
<sequence length="102" mass="10760">MKKSLIFGALSSLATPLAAGMALLAAPAAAEKPAALSTELPLESLMANEQAKAVVLKHMPGLDKHPSYDQMKAVSLRTIMPYSQGRIKAETLDAIDADLKTL</sequence>
<feature type="chain" id="PRO_5012757439" evidence="1">
    <location>
        <begin position="20"/>
        <end position="102"/>
    </location>
</feature>
<evidence type="ECO:0000313" key="2">
    <source>
        <dbReference type="EMBL" id="SMQ69030.1"/>
    </source>
</evidence>
<protein>
    <submittedName>
        <fullName evidence="2">Uncharacterized protein</fullName>
    </submittedName>
</protein>
<keyword evidence="1" id="KW-0732">Signal</keyword>
<dbReference type="OrthoDB" id="7211154at2"/>
<feature type="signal peptide" evidence="1">
    <location>
        <begin position="1"/>
        <end position="19"/>
    </location>
</feature>
<gene>
    <name evidence="2" type="ORF">SAMN06297468_1285</name>
</gene>
<accession>A0A1Y6F6R6</accession>
<evidence type="ECO:0000313" key="3">
    <source>
        <dbReference type="Proteomes" id="UP000194420"/>
    </source>
</evidence>
<dbReference type="EMBL" id="FXWG01000002">
    <property type="protein sequence ID" value="SMQ69030.1"/>
    <property type="molecule type" value="Genomic_DNA"/>
</dbReference>
<reference evidence="3" key="1">
    <citation type="submission" date="2017-04" db="EMBL/GenBank/DDBJ databases">
        <authorList>
            <person name="Varghese N."/>
            <person name="Submissions S."/>
        </authorList>
    </citation>
    <scope>NUCLEOTIDE SEQUENCE [LARGE SCALE GENOMIC DNA]</scope>
</reference>
<name>A0A1Y6F6R6_9SPHN</name>
<dbReference type="RefSeq" id="WP_086437223.1">
    <property type="nucleotide sequence ID" value="NZ_FXWG01000002.1"/>
</dbReference>